<organism evidence="9 10">
    <name type="scientific">Chitinophaga parva</name>
    <dbReference type="NCBI Taxonomy" id="2169414"/>
    <lineage>
        <taxon>Bacteria</taxon>
        <taxon>Pseudomonadati</taxon>
        <taxon>Bacteroidota</taxon>
        <taxon>Chitinophagia</taxon>
        <taxon>Chitinophagales</taxon>
        <taxon>Chitinophagaceae</taxon>
        <taxon>Chitinophaga</taxon>
    </lineage>
</organism>
<dbReference type="Gene3D" id="1.20.1250.20">
    <property type="entry name" value="MFS general substrate transporter like domains"/>
    <property type="match status" value="2"/>
</dbReference>
<dbReference type="InterPro" id="IPR036259">
    <property type="entry name" value="MFS_trans_sf"/>
</dbReference>
<feature type="transmembrane region" description="Helical" evidence="8">
    <location>
        <begin position="335"/>
        <end position="358"/>
    </location>
</feature>
<evidence type="ECO:0000256" key="5">
    <source>
        <dbReference type="ARBA" id="ARBA00022692"/>
    </source>
</evidence>
<comment type="function">
    <text evidence="1">Intake of glucose and galactose.</text>
</comment>
<dbReference type="GO" id="GO:0005886">
    <property type="term" value="C:plasma membrane"/>
    <property type="evidence" value="ECO:0007669"/>
    <property type="project" value="UniProtKB-SubCell"/>
</dbReference>
<evidence type="ECO:0000256" key="2">
    <source>
        <dbReference type="ARBA" id="ARBA00004429"/>
    </source>
</evidence>
<keyword evidence="4" id="KW-1003">Cell membrane</keyword>
<keyword evidence="6 8" id="KW-1133">Transmembrane helix</keyword>
<dbReference type="InterPro" id="IPR011701">
    <property type="entry name" value="MFS"/>
</dbReference>
<evidence type="ECO:0000256" key="3">
    <source>
        <dbReference type="ARBA" id="ARBA00009120"/>
    </source>
</evidence>
<sequence>MRMEVATAKVKGPLLLVCMVFFVLGFATWVNAMLIPYFKVACQLTNFESYLVTFAFYISYLVIALPAASLLQRIGFKRGMTVGFLLMSAGAFVFVPAAYLRAYGVFLTGLFIIGIGLAILQTAVNPYVTLLGAKERAAQRISIMGICNKTAGIIAPLLLAAAIIKPGDTALFASIHEMGLAQKNEVLNMLVKRLILPYVLVGSVLCILGLLIRFSNLPEPPEHASSKHSRGILQHPSLVLGAVAIFVHVGSQLIAVDTIVNYAHTSGLSIPEAKVFPSYTLFTTICGYLLGISLIPWAISQQTALKICTLLGIILSGMVVNLSGTVHLLGHTTDISVWMLVLLGFANSMIWAGIWPLALDGLGTRVKQGASLLIMGLSGNAILPLLYGHLADAGSPQKAYWVLMPCYLFLTYYAFYGHRIKRWA</sequence>
<accession>A0A2T7BHD0</accession>
<feature type="transmembrane region" description="Helical" evidence="8">
    <location>
        <begin position="307"/>
        <end position="329"/>
    </location>
</feature>
<evidence type="ECO:0000256" key="6">
    <source>
        <dbReference type="ARBA" id="ARBA00022989"/>
    </source>
</evidence>
<dbReference type="CDD" id="cd17394">
    <property type="entry name" value="MFS_FucP_like"/>
    <property type="match status" value="1"/>
</dbReference>
<dbReference type="InterPro" id="IPR050375">
    <property type="entry name" value="MFS_TsgA-like"/>
</dbReference>
<feature type="transmembrane region" description="Helical" evidence="8">
    <location>
        <begin position="370"/>
        <end position="387"/>
    </location>
</feature>
<evidence type="ECO:0000256" key="4">
    <source>
        <dbReference type="ARBA" id="ARBA00022475"/>
    </source>
</evidence>
<protein>
    <submittedName>
        <fullName evidence="9">Glucose/galactose MFS transporter</fullName>
    </submittedName>
</protein>
<feature type="transmembrane region" description="Helical" evidence="8">
    <location>
        <begin position="106"/>
        <end position="130"/>
    </location>
</feature>
<dbReference type="AlphaFoldDB" id="A0A2T7BHD0"/>
<dbReference type="InterPro" id="IPR005964">
    <property type="entry name" value="Glc/Gal_transptr_bac"/>
</dbReference>
<feature type="transmembrane region" description="Helical" evidence="8">
    <location>
        <begin position="237"/>
        <end position="256"/>
    </location>
</feature>
<dbReference type="SUPFAM" id="SSF103473">
    <property type="entry name" value="MFS general substrate transporter"/>
    <property type="match status" value="1"/>
</dbReference>
<name>A0A2T7BHD0_9BACT</name>
<feature type="transmembrane region" description="Helical" evidence="8">
    <location>
        <begin position="399"/>
        <end position="416"/>
    </location>
</feature>
<comment type="subcellular location">
    <subcellularLocation>
        <location evidence="2">Cell inner membrane</location>
        <topology evidence="2">Multi-pass membrane protein</topology>
    </subcellularLocation>
</comment>
<proteinExistence type="inferred from homology"/>
<dbReference type="OrthoDB" id="9795150at2"/>
<evidence type="ECO:0000256" key="1">
    <source>
        <dbReference type="ARBA" id="ARBA00003321"/>
    </source>
</evidence>
<evidence type="ECO:0000256" key="8">
    <source>
        <dbReference type="SAM" id="Phobius"/>
    </source>
</evidence>
<dbReference type="EMBL" id="QCYK01000002">
    <property type="protein sequence ID" value="PUZ25653.1"/>
    <property type="molecule type" value="Genomic_DNA"/>
</dbReference>
<feature type="transmembrane region" description="Helical" evidence="8">
    <location>
        <begin position="276"/>
        <end position="295"/>
    </location>
</feature>
<keyword evidence="10" id="KW-1185">Reference proteome</keyword>
<feature type="transmembrane region" description="Helical" evidence="8">
    <location>
        <begin position="82"/>
        <end position="100"/>
    </location>
</feature>
<evidence type="ECO:0000313" key="9">
    <source>
        <dbReference type="EMBL" id="PUZ25653.1"/>
    </source>
</evidence>
<keyword evidence="5 8" id="KW-0812">Transmembrane</keyword>
<dbReference type="GO" id="GO:0055056">
    <property type="term" value="F:D-glucose transmembrane transporter activity"/>
    <property type="evidence" value="ECO:0007669"/>
    <property type="project" value="InterPro"/>
</dbReference>
<dbReference type="GO" id="GO:0005354">
    <property type="term" value="F:galactose transmembrane transporter activity"/>
    <property type="evidence" value="ECO:0007669"/>
    <property type="project" value="InterPro"/>
</dbReference>
<dbReference type="Proteomes" id="UP000244450">
    <property type="component" value="Unassembled WGS sequence"/>
</dbReference>
<comment type="caution">
    <text evidence="9">The sequence shown here is derived from an EMBL/GenBank/DDBJ whole genome shotgun (WGS) entry which is preliminary data.</text>
</comment>
<dbReference type="Pfam" id="PF07690">
    <property type="entry name" value="MFS_1"/>
    <property type="match status" value="1"/>
</dbReference>
<evidence type="ECO:0000256" key="7">
    <source>
        <dbReference type="ARBA" id="ARBA00023136"/>
    </source>
</evidence>
<comment type="similarity">
    <text evidence="3">Belongs to the major facilitator superfamily. FHS transporter (TC 2.A.1.7) family.</text>
</comment>
<feature type="transmembrane region" description="Helical" evidence="8">
    <location>
        <begin position="50"/>
        <end position="70"/>
    </location>
</feature>
<gene>
    <name evidence="9" type="ORF">DCC81_15395</name>
</gene>
<dbReference type="PANTHER" id="PTHR43702">
    <property type="entry name" value="L-FUCOSE-PROTON SYMPORTER"/>
    <property type="match status" value="1"/>
</dbReference>
<dbReference type="GO" id="GO:1904659">
    <property type="term" value="P:D-glucose transmembrane transport"/>
    <property type="evidence" value="ECO:0007669"/>
    <property type="project" value="InterPro"/>
</dbReference>
<feature type="transmembrane region" description="Helical" evidence="8">
    <location>
        <begin position="12"/>
        <end position="38"/>
    </location>
</feature>
<reference evidence="9 10" key="1">
    <citation type="submission" date="2018-04" db="EMBL/GenBank/DDBJ databases">
        <title>Chitinophaga fuyangensis sp. nov., isolated from soil in a chemical factory.</title>
        <authorList>
            <person name="Chen K."/>
        </authorList>
    </citation>
    <scope>NUCLEOTIDE SEQUENCE [LARGE SCALE GENOMIC DNA]</scope>
    <source>
        <strain evidence="9 10">LY-1</strain>
    </source>
</reference>
<dbReference type="PANTHER" id="PTHR43702:SF12">
    <property type="entry name" value="N-ACETYL GLUCOSAMINE TRANSPORTER NAGP"/>
    <property type="match status" value="1"/>
</dbReference>
<keyword evidence="7 8" id="KW-0472">Membrane</keyword>
<feature type="transmembrane region" description="Helical" evidence="8">
    <location>
        <begin position="195"/>
        <end position="216"/>
    </location>
</feature>
<dbReference type="RefSeq" id="WP_108687492.1">
    <property type="nucleotide sequence ID" value="NZ_QCYK01000002.1"/>
</dbReference>
<feature type="transmembrane region" description="Helical" evidence="8">
    <location>
        <begin position="151"/>
        <end position="175"/>
    </location>
</feature>
<dbReference type="NCBIfam" id="TIGR01272">
    <property type="entry name" value="gluP"/>
    <property type="match status" value="1"/>
</dbReference>
<evidence type="ECO:0000313" key="10">
    <source>
        <dbReference type="Proteomes" id="UP000244450"/>
    </source>
</evidence>